<dbReference type="AlphaFoldDB" id="A0A1H1DZX8"/>
<keyword evidence="3" id="KW-1185">Reference proteome</keyword>
<dbReference type="Proteomes" id="UP000181917">
    <property type="component" value="Unassembled WGS sequence"/>
</dbReference>
<evidence type="ECO:0000313" key="3">
    <source>
        <dbReference type="Proteomes" id="UP000181917"/>
    </source>
</evidence>
<dbReference type="EMBL" id="FNKH01000002">
    <property type="protein sequence ID" value="SDQ82071.1"/>
    <property type="molecule type" value="Genomic_DNA"/>
</dbReference>
<dbReference type="Pfam" id="PF01814">
    <property type="entry name" value="Hemerythrin"/>
    <property type="match status" value="1"/>
</dbReference>
<accession>A0A1H1DZX8</accession>
<proteinExistence type="predicted"/>
<name>A0A1H1DZX8_9MICC</name>
<gene>
    <name evidence="2" type="ORF">SAMN04489742_2698</name>
</gene>
<feature type="domain" description="Hemerythrin-like" evidence="1">
    <location>
        <begin position="17"/>
        <end position="141"/>
    </location>
</feature>
<sequence length="181" mass="20054">MVEMVNEAKDVNSDQQAIAAVEHHHGQMLTRLNHLTRALVDAVESGKKSAEHDAHELLVEWCENDLIPHALAEESALYERARSRPEANLLVEGMLAEHRVITDTLEELRGAQGIRAAALATAIERLFAQHLDKENKLLLPFFVSQPDLSLVEAVEGLHEIVGEAHPHGGEHLHTTTETRLA</sequence>
<protein>
    <submittedName>
        <fullName evidence="2">Hemerythrin HHE cation binding domain-containing protein</fullName>
    </submittedName>
</protein>
<dbReference type="Gene3D" id="1.20.120.520">
    <property type="entry name" value="nmb1532 protein domain like"/>
    <property type="match status" value="1"/>
</dbReference>
<dbReference type="RefSeq" id="WP_236777436.1">
    <property type="nucleotide sequence ID" value="NZ_CP018863.1"/>
</dbReference>
<dbReference type="STRING" id="37928.SAMN04489742_2698"/>
<dbReference type="InterPro" id="IPR012312">
    <property type="entry name" value="Hemerythrin-like"/>
</dbReference>
<reference evidence="2 3" key="1">
    <citation type="submission" date="2016-10" db="EMBL/GenBank/DDBJ databases">
        <authorList>
            <person name="de Groot N.N."/>
        </authorList>
    </citation>
    <scope>NUCLEOTIDE SEQUENCE [LARGE SCALE GENOMIC DNA]</scope>
    <source>
        <strain evidence="2 3">DSM 20117</strain>
    </source>
</reference>
<evidence type="ECO:0000259" key="1">
    <source>
        <dbReference type="Pfam" id="PF01814"/>
    </source>
</evidence>
<organism evidence="2 3">
    <name type="scientific">Crystallibacter crystallopoietes</name>
    <dbReference type="NCBI Taxonomy" id="37928"/>
    <lineage>
        <taxon>Bacteria</taxon>
        <taxon>Bacillati</taxon>
        <taxon>Actinomycetota</taxon>
        <taxon>Actinomycetes</taxon>
        <taxon>Micrococcales</taxon>
        <taxon>Micrococcaceae</taxon>
        <taxon>Crystallibacter</taxon>
    </lineage>
</organism>
<evidence type="ECO:0000313" key="2">
    <source>
        <dbReference type="EMBL" id="SDQ82071.1"/>
    </source>
</evidence>